<dbReference type="Proteomes" id="UP001433508">
    <property type="component" value="Unassembled WGS sequence"/>
</dbReference>
<evidence type="ECO:0000313" key="2">
    <source>
        <dbReference type="Proteomes" id="UP001433508"/>
    </source>
</evidence>
<organism evidence="1 2">
    <name type="scientific">Lipomyces kononenkoae</name>
    <name type="common">Yeast</name>
    <dbReference type="NCBI Taxonomy" id="34357"/>
    <lineage>
        <taxon>Eukaryota</taxon>
        <taxon>Fungi</taxon>
        <taxon>Dikarya</taxon>
        <taxon>Ascomycota</taxon>
        <taxon>Saccharomycotina</taxon>
        <taxon>Lipomycetes</taxon>
        <taxon>Lipomycetales</taxon>
        <taxon>Lipomycetaceae</taxon>
        <taxon>Lipomyces</taxon>
    </lineage>
</organism>
<gene>
    <name evidence="1" type="ORF">V1525DRAFT_369072</name>
</gene>
<sequence length="355" mass="40828">MKSRNLNAIYTSPLPVEVVALPPLVPHNPLSVANYVYELVLVPFIRGFKRPRRFTAYLEQHTDSVSSYVSSIAVNSYEDMQGLWKAGFFGKGTQSRSEPTWEVRTAKRLQEASGEIEGVAPEEVTARRRAARKKFKNARALAEHGIVADPTEMEKAEAREEPRKQSLLRPEDAQLKDSQGKVRRQEKLQLTFQEAFFLAYALDIIDIYDDRTGDLVTVPGLLCLLMPDWSPDNSFIINYVVYHHYRSHGWCIRSGVKFGVDYLLYRRGPPFSHAEFGVIVIPLYSDESKNQIMRKDWSWSSGVNRVVGGVKKVLVLCYVEVPVCIDKWHSVEELLKMYKVREVVLRRWIPSRHRD</sequence>
<name>A0ACC3TAT2_LIPKO</name>
<comment type="caution">
    <text evidence="1">The sequence shown here is derived from an EMBL/GenBank/DDBJ whole genome shotgun (WGS) entry which is preliminary data.</text>
</comment>
<proteinExistence type="predicted"/>
<evidence type="ECO:0000313" key="1">
    <source>
        <dbReference type="EMBL" id="KAK9241077.1"/>
    </source>
</evidence>
<keyword evidence="2" id="KW-1185">Reference proteome</keyword>
<reference evidence="2" key="1">
    <citation type="journal article" date="2024" name="Front. Bioeng. Biotechnol.">
        <title>Genome-scale model development and genomic sequencing of the oleaginous clade Lipomyces.</title>
        <authorList>
            <person name="Czajka J.J."/>
            <person name="Han Y."/>
            <person name="Kim J."/>
            <person name="Mondo S.J."/>
            <person name="Hofstad B.A."/>
            <person name="Robles A."/>
            <person name="Haridas S."/>
            <person name="Riley R."/>
            <person name="LaButti K."/>
            <person name="Pangilinan J."/>
            <person name="Andreopoulos W."/>
            <person name="Lipzen A."/>
            <person name="Yan J."/>
            <person name="Wang M."/>
            <person name="Ng V."/>
            <person name="Grigoriev I.V."/>
            <person name="Spatafora J.W."/>
            <person name="Magnuson J.K."/>
            <person name="Baker S.E."/>
            <person name="Pomraning K.R."/>
        </authorList>
    </citation>
    <scope>NUCLEOTIDE SEQUENCE [LARGE SCALE GENOMIC DNA]</scope>
    <source>
        <strain evidence="2">CBS 7786</strain>
    </source>
</reference>
<dbReference type="EMBL" id="MU971336">
    <property type="protein sequence ID" value="KAK9241077.1"/>
    <property type="molecule type" value="Genomic_DNA"/>
</dbReference>
<protein>
    <submittedName>
        <fullName evidence="1">SEN2 subunit of the tRNA splicing endonuclease-like protein</fullName>
    </submittedName>
</protein>
<accession>A0ACC3TAT2</accession>